<organism evidence="1 2">
    <name type="scientific">Polarella glacialis</name>
    <name type="common">Dinoflagellate</name>
    <dbReference type="NCBI Taxonomy" id="89957"/>
    <lineage>
        <taxon>Eukaryota</taxon>
        <taxon>Sar</taxon>
        <taxon>Alveolata</taxon>
        <taxon>Dinophyceae</taxon>
        <taxon>Suessiales</taxon>
        <taxon>Suessiaceae</taxon>
        <taxon>Polarella</taxon>
    </lineage>
</organism>
<evidence type="ECO:0000313" key="1">
    <source>
        <dbReference type="EMBL" id="CAE8616141.1"/>
    </source>
</evidence>
<reference evidence="1" key="1">
    <citation type="submission" date="2021-02" db="EMBL/GenBank/DDBJ databases">
        <authorList>
            <person name="Dougan E. K."/>
            <person name="Rhodes N."/>
            <person name="Thang M."/>
            <person name="Chan C."/>
        </authorList>
    </citation>
    <scope>NUCLEOTIDE SEQUENCE</scope>
</reference>
<name>A0A813G0E5_POLGL</name>
<proteinExistence type="predicted"/>
<keyword evidence="2" id="KW-1185">Reference proteome</keyword>
<dbReference type="AlphaFoldDB" id="A0A813G0E5"/>
<dbReference type="Proteomes" id="UP000654075">
    <property type="component" value="Unassembled WGS sequence"/>
</dbReference>
<accession>A0A813G0E5</accession>
<dbReference type="EMBL" id="CAJNNV010025798">
    <property type="protein sequence ID" value="CAE8616141.1"/>
    <property type="molecule type" value="Genomic_DNA"/>
</dbReference>
<gene>
    <name evidence="1" type="ORF">PGLA1383_LOCUS33844</name>
</gene>
<sequence length="397" mass="43830">MGCGVSATRVSNHLVDLPTIHITWRVPKAEEAEIDAYWKGHEAWMRSSHTMGARGDDSKAPRLLEFYVSKGLELKNPLCPAMGETGNVIYQMSETYVAPQGIAKHLELGTANWPGMKSLGDLHGVYGVFMEIGSLNVITCWQDAAVPFTTEKGQPCIHITWRVPKAKEVEIDAYWKEHEAWMRSSHTMGIDGDDSKAPRLTSFYIAKGMELQNPLDVRSGETGNVIYQMSQTYAAPQGIAKHLELGTANWPGMKSLGDLHGKYGVFMEIGTTKVFTNLSEPSLVGLPTFHFTWSVPKSKEMRSSHTMGIDGDDSLAPRLTFLYISKCIELQNPLDAASCETGNMNYQVVTDVCSRPPGSNIPWIVSLTTNFTCRLCASCSSFLFLKSFRKAGGVFLS</sequence>
<evidence type="ECO:0000313" key="2">
    <source>
        <dbReference type="Proteomes" id="UP000654075"/>
    </source>
</evidence>
<protein>
    <submittedName>
        <fullName evidence="1">Uncharacterized protein</fullName>
    </submittedName>
</protein>
<dbReference type="OrthoDB" id="10475109at2759"/>
<comment type="caution">
    <text evidence="1">The sequence shown here is derived from an EMBL/GenBank/DDBJ whole genome shotgun (WGS) entry which is preliminary data.</text>
</comment>